<keyword evidence="3" id="KW-1185">Reference proteome</keyword>
<accession>A0A7R8XBN1</accession>
<evidence type="ECO:0000313" key="3">
    <source>
        <dbReference type="Proteomes" id="UP000677054"/>
    </source>
</evidence>
<keyword evidence="1" id="KW-1133">Transmembrane helix</keyword>
<keyword evidence="1" id="KW-0812">Transmembrane</keyword>
<keyword evidence="1" id="KW-0472">Membrane</keyword>
<dbReference type="OrthoDB" id="204305at2759"/>
<dbReference type="EMBL" id="CAJPEV010001212">
    <property type="protein sequence ID" value="CAG0891388.1"/>
    <property type="molecule type" value="Genomic_DNA"/>
</dbReference>
<name>A0A7R8XBN1_9CRUS</name>
<proteinExistence type="predicted"/>
<organism evidence="2">
    <name type="scientific">Darwinula stevensoni</name>
    <dbReference type="NCBI Taxonomy" id="69355"/>
    <lineage>
        <taxon>Eukaryota</taxon>
        <taxon>Metazoa</taxon>
        <taxon>Ecdysozoa</taxon>
        <taxon>Arthropoda</taxon>
        <taxon>Crustacea</taxon>
        <taxon>Oligostraca</taxon>
        <taxon>Ostracoda</taxon>
        <taxon>Podocopa</taxon>
        <taxon>Podocopida</taxon>
        <taxon>Darwinulocopina</taxon>
        <taxon>Darwinuloidea</taxon>
        <taxon>Darwinulidae</taxon>
        <taxon>Darwinula</taxon>
    </lineage>
</organism>
<gene>
    <name evidence="2" type="ORF">DSTB1V02_LOCUS6549</name>
</gene>
<evidence type="ECO:0000313" key="2">
    <source>
        <dbReference type="EMBL" id="CAD7246703.1"/>
    </source>
</evidence>
<sequence length="410" mass="46265">MPPSTLSAEETVKVHGFKSPRQFTKLSPTVSHADLGTVGRLHGMEAGDRMLKNWRVMILIFPLAFLSLLLYSLPSTKTLQTTQDPTVTNASVPAPLAGLHCDCEGGRPTIGGETASVCSGRATVRGGGQRVVSYSLFGSKEPAGRAPSEYEGLLPRLCLDVEVQYPGWVIRFYTDYKPEIPEQRKWMCEIQCNHSHVDFCLVDRLPVLGDVASTQEDGTTWRFLPGMDPLVDVFLSRDTDALVIDREREAVREWLDSDSMVHAMRDHPNHWGYILAGKTACSPEIHRRTSNLKPINISGMWGAKTFMDRSLMGNLTAEMLWKTQLNRGWSYDQAILRKVLWPATNRRMLMHDSYFCTKPEYEGPKYRPFPTRREKGDFVAIGPRTEGASEKLGKCPVECRPKNHQDWEYC</sequence>
<protein>
    <submittedName>
        <fullName evidence="2">Uncharacterized protein</fullName>
    </submittedName>
</protein>
<feature type="transmembrane region" description="Helical" evidence="1">
    <location>
        <begin position="54"/>
        <end position="73"/>
    </location>
</feature>
<reference evidence="2" key="1">
    <citation type="submission" date="2020-11" db="EMBL/GenBank/DDBJ databases">
        <authorList>
            <person name="Tran Van P."/>
        </authorList>
    </citation>
    <scope>NUCLEOTIDE SEQUENCE</scope>
</reference>
<dbReference type="EMBL" id="LR900729">
    <property type="protein sequence ID" value="CAD7246703.1"/>
    <property type="molecule type" value="Genomic_DNA"/>
</dbReference>
<dbReference type="Proteomes" id="UP000677054">
    <property type="component" value="Unassembled WGS sequence"/>
</dbReference>
<evidence type="ECO:0000256" key="1">
    <source>
        <dbReference type="SAM" id="Phobius"/>
    </source>
</evidence>
<dbReference type="AlphaFoldDB" id="A0A7R8XBN1"/>